<gene>
    <name evidence="8" type="ORF">THAOC_32147</name>
</gene>
<keyword evidence="9" id="KW-1185">Reference proteome</keyword>
<keyword evidence="2" id="KW-0813">Transport</keyword>
<name>K0R9U6_THAOC</name>
<evidence type="ECO:0000256" key="1">
    <source>
        <dbReference type="ARBA" id="ARBA00004141"/>
    </source>
</evidence>
<dbReference type="EMBL" id="AGNL01045197">
    <property type="protein sequence ID" value="EJK49019.1"/>
    <property type="molecule type" value="Genomic_DNA"/>
</dbReference>
<dbReference type="InterPro" id="IPR036259">
    <property type="entry name" value="MFS_trans_sf"/>
</dbReference>
<comment type="caution">
    <text evidence="8">The sequence shown here is derived from an EMBL/GenBank/DDBJ whole genome shotgun (WGS) entry which is preliminary data.</text>
</comment>
<proteinExistence type="predicted"/>
<feature type="transmembrane region" description="Helical" evidence="6">
    <location>
        <begin position="52"/>
        <end position="74"/>
    </location>
</feature>
<feature type="transmembrane region" description="Helical" evidence="6">
    <location>
        <begin position="20"/>
        <end position="40"/>
    </location>
</feature>
<feature type="transmembrane region" description="Helical" evidence="6">
    <location>
        <begin position="86"/>
        <end position="107"/>
    </location>
</feature>
<evidence type="ECO:0000256" key="3">
    <source>
        <dbReference type="ARBA" id="ARBA00022692"/>
    </source>
</evidence>
<dbReference type="AlphaFoldDB" id="K0R9U6"/>
<protein>
    <recommendedName>
        <fullName evidence="7">Major facilitator superfamily (MFS) profile domain-containing protein</fullName>
    </recommendedName>
</protein>
<keyword evidence="5 6" id="KW-0472">Membrane</keyword>
<dbReference type="PANTHER" id="PTHR23504:SF1">
    <property type="entry name" value="GH21943P-RELATED"/>
    <property type="match status" value="1"/>
</dbReference>
<feature type="domain" description="Major facilitator superfamily (MFS) profile" evidence="7">
    <location>
        <begin position="1"/>
        <end position="298"/>
    </location>
</feature>
<sequence>MMSNKTPLYTPRLFATHPHLAVLPVLLLEFLALALTRAVLPSLLLKRYGSKTYVIMGSAECLRGLLAFFACPLFGVLSDSYGRRPCLLVTVLGTLAPVCSLAFLPAFDNSTAHSVTVTRLAEEDDIVHLDGLDTGDASEGGYTSSFWLGTMPPSFEAPAVHRIDVFVVLFALSGMFSSTFTLTFAYIADVVTDQKDRVAAFGLALATFGLSFTIGPLLGGYLANVDDEGRGRGGRTVMKMSHLDDNDEINDTSTVRHMDSETAHLDINPIGQHRVFVTVLILAVVDLFYINFILPESRKSQRLPVYEDGGEETTAVAATSSTANALLPGGSGVSRRASPKFLNPIHSVKYLATHPLLRTVGKVTFLYYTALHAVVSTLVLYAARQFNLGPQQLGELMASLGLSTMVSEALLVRVAIPMFGENNCIRYGLTSFFCQCLVLSLSNRPWQLYACAVLAMVGNLVYPSISSLISETVEPESIGRALGAVNGVKSLTEGIGPLIFGYLLTVSEKSSLPGWPYLVAALLVAFSYTAARDLPDEDDCEMRSSKMYQSETEVVSLTYDSEDDER</sequence>
<evidence type="ECO:0000256" key="6">
    <source>
        <dbReference type="SAM" id="Phobius"/>
    </source>
</evidence>
<feature type="transmembrane region" description="Helical" evidence="6">
    <location>
        <begin position="365"/>
        <end position="384"/>
    </location>
</feature>
<dbReference type="PROSITE" id="PS50850">
    <property type="entry name" value="MFS"/>
    <property type="match status" value="1"/>
</dbReference>
<dbReference type="InterPro" id="IPR011701">
    <property type="entry name" value="MFS"/>
</dbReference>
<evidence type="ECO:0000313" key="8">
    <source>
        <dbReference type="EMBL" id="EJK49019.1"/>
    </source>
</evidence>
<evidence type="ECO:0000313" key="9">
    <source>
        <dbReference type="Proteomes" id="UP000266841"/>
    </source>
</evidence>
<dbReference type="Pfam" id="PF07690">
    <property type="entry name" value="MFS_1"/>
    <property type="match status" value="2"/>
</dbReference>
<feature type="transmembrane region" description="Helical" evidence="6">
    <location>
        <begin position="275"/>
        <end position="294"/>
    </location>
</feature>
<feature type="transmembrane region" description="Helical" evidence="6">
    <location>
        <begin position="165"/>
        <end position="188"/>
    </location>
</feature>
<dbReference type="GO" id="GO:0016020">
    <property type="term" value="C:membrane"/>
    <property type="evidence" value="ECO:0007669"/>
    <property type="project" value="UniProtKB-SubCell"/>
</dbReference>
<dbReference type="OMA" id="LELMWYG"/>
<reference evidence="8 9" key="1">
    <citation type="journal article" date="2012" name="Genome Biol.">
        <title>Genome and low-iron response of an oceanic diatom adapted to chronic iron limitation.</title>
        <authorList>
            <person name="Lommer M."/>
            <person name="Specht M."/>
            <person name="Roy A.S."/>
            <person name="Kraemer L."/>
            <person name="Andreson R."/>
            <person name="Gutowska M.A."/>
            <person name="Wolf J."/>
            <person name="Bergner S.V."/>
            <person name="Schilhabel M.B."/>
            <person name="Klostermeier U.C."/>
            <person name="Beiko R.G."/>
            <person name="Rosenstiel P."/>
            <person name="Hippler M."/>
            <person name="Laroche J."/>
        </authorList>
    </citation>
    <scope>NUCLEOTIDE SEQUENCE [LARGE SCALE GENOMIC DNA]</scope>
    <source>
        <strain evidence="8 9">CCMP1005</strain>
    </source>
</reference>
<dbReference type="eggNOG" id="KOG2816">
    <property type="taxonomic scope" value="Eukaryota"/>
</dbReference>
<dbReference type="PANTHER" id="PTHR23504">
    <property type="entry name" value="MAJOR FACILITATOR SUPERFAMILY DOMAIN-CONTAINING PROTEIN 10"/>
    <property type="match status" value="1"/>
</dbReference>
<dbReference type="Proteomes" id="UP000266841">
    <property type="component" value="Unassembled WGS sequence"/>
</dbReference>
<dbReference type="SUPFAM" id="SSF103473">
    <property type="entry name" value="MFS general substrate transporter"/>
    <property type="match status" value="1"/>
</dbReference>
<accession>K0R9U6</accession>
<dbReference type="OrthoDB" id="419616at2759"/>
<organism evidence="8 9">
    <name type="scientific">Thalassiosira oceanica</name>
    <name type="common">Marine diatom</name>
    <dbReference type="NCBI Taxonomy" id="159749"/>
    <lineage>
        <taxon>Eukaryota</taxon>
        <taxon>Sar</taxon>
        <taxon>Stramenopiles</taxon>
        <taxon>Ochrophyta</taxon>
        <taxon>Bacillariophyta</taxon>
        <taxon>Coscinodiscophyceae</taxon>
        <taxon>Thalassiosirophycidae</taxon>
        <taxon>Thalassiosirales</taxon>
        <taxon>Thalassiosiraceae</taxon>
        <taxon>Thalassiosira</taxon>
    </lineage>
</organism>
<keyword evidence="4 6" id="KW-1133">Transmembrane helix</keyword>
<feature type="transmembrane region" description="Helical" evidence="6">
    <location>
        <begin position="200"/>
        <end position="223"/>
    </location>
</feature>
<comment type="subcellular location">
    <subcellularLocation>
        <location evidence="1">Membrane</location>
        <topology evidence="1">Multi-pass membrane protein</topology>
    </subcellularLocation>
</comment>
<dbReference type="InterPro" id="IPR020846">
    <property type="entry name" value="MFS_dom"/>
</dbReference>
<evidence type="ECO:0000256" key="2">
    <source>
        <dbReference type="ARBA" id="ARBA00022448"/>
    </source>
</evidence>
<evidence type="ECO:0000256" key="5">
    <source>
        <dbReference type="ARBA" id="ARBA00023136"/>
    </source>
</evidence>
<evidence type="ECO:0000256" key="4">
    <source>
        <dbReference type="ARBA" id="ARBA00022989"/>
    </source>
</evidence>
<dbReference type="GO" id="GO:0022857">
    <property type="term" value="F:transmembrane transporter activity"/>
    <property type="evidence" value="ECO:0007669"/>
    <property type="project" value="InterPro"/>
</dbReference>
<evidence type="ECO:0000259" key="7">
    <source>
        <dbReference type="PROSITE" id="PS50850"/>
    </source>
</evidence>
<dbReference type="Gene3D" id="1.20.1250.20">
    <property type="entry name" value="MFS general substrate transporter like domains"/>
    <property type="match status" value="1"/>
</dbReference>
<keyword evidence="3 6" id="KW-0812">Transmembrane</keyword>